<proteinExistence type="predicted"/>
<feature type="transmembrane region" description="Helical" evidence="1">
    <location>
        <begin position="322"/>
        <end position="342"/>
    </location>
</feature>
<evidence type="ECO:0000313" key="2">
    <source>
        <dbReference type="EMBL" id="KKT37945.1"/>
    </source>
</evidence>
<evidence type="ECO:0000313" key="3">
    <source>
        <dbReference type="Proteomes" id="UP000034617"/>
    </source>
</evidence>
<gene>
    <name evidence="2" type="ORF">UW22_C0016G0008</name>
</gene>
<organism evidence="2 3">
    <name type="scientific">Candidatus Gottesmanbacteria bacterium GW2011_GWB1_44_11c</name>
    <dbReference type="NCBI Taxonomy" id="1618447"/>
    <lineage>
        <taxon>Bacteria</taxon>
        <taxon>Candidatus Gottesmaniibacteriota</taxon>
    </lineage>
</organism>
<feature type="transmembrane region" description="Helical" evidence="1">
    <location>
        <begin position="386"/>
        <end position="405"/>
    </location>
</feature>
<keyword evidence="1" id="KW-0812">Transmembrane</keyword>
<sequence length="546" mass="61784">MMRFLTFFKKETTIAGILIAMILGLSLLPDIIKWQKTPPGRVYIPIHNNLYDYALYVNYIRQGLDGQSVLFDRFTTEEHQGTLANPFYLVLGRIWRITGIRDAHIVYLITRILLGLVWTLIVYGYIRRSIQSKTGRILALFFVLYGASVPLFQWSEKGLTISSFMAWWSELDPLSRATFLPAHLMGHILLLLTITLFTFNYRISKTTFWRSSCMILGTITGFFAGLFHTPSLTLPLLLLPIWAVLTKQWKRFVYLLILLPLSALSLLILSGQFQNMPWTLGWDYERLSFAVSFPEYLLALGPIVPFAFLGVFVGNSTLKARLVWILWIGIGFGALLVTPVLFQGQIAAFRSFPISNIRFLQLAINVPLSILAGFALLEIRKRFGYALFYGLVGIVFILTFIGYPACLGTHITNQFGGPLFQYPTRSWMEAIRTLDAGDRAKAVLSMPFAGLAIAMNTDRTVYIGRLTSTVNIDQKTDLAWKIYGGTMPVCEAYSLLTDNRISEVFVGYDEKIAGGDLTVYPFLRLKQDFGDTQIYQFTGEKPAECP</sequence>
<dbReference type="AlphaFoldDB" id="A0A0G1GTK8"/>
<dbReference type="EMBL" id="LCHM01000016">
    <property type="protein sequence ID" value="KKT37945.1"/>
    <property type="molecule type" value="Genomic_DNA"/>
</dbReference>
<feature type="transmembrane region" description="Helical" evidence="1">
    <location>
        <begin position="137"/>
        <end position="154"/>
    </location>
</feature>
<feature type="transmembrane region" description="Helical" evidence="1">
    <location>
        <begin position="207"/>
        <end position="224"/>
    </location>
</feature>
<evidence type="ECO:0000256" key="1">
    <source>
        <dbReference type="SAM" id="Phobius"/>
    </source>
</evidence>
<comment type="caution">
    <text evidence="2">The sequence shown here is derived from an EMBL/GenBank/DDBJ whole genome shotgun (WGS) entry which is preliminary data.</text>
</comment>
<keyword evidence="1" id="KW-0472">Membrane</keyword>
<evidence type="ECO:0008006" key="4">
    <source>
        <dbReference type="Google" id="ProtNLM"/>
    </source>
</evidence>
<feature type="transmembrane region" description="Helical" evidence="1">
    <location>
        <begin position="362"/>
        <end position="379"/>
    </location>
</feature>
<accession>A0A0G1GTK8</accession>
<feature type="transmembrane region" description="Helical" evidence="1">
    <location>
        <begin position="105"/>
        <end position="125"/>
    </location>
</feature>
<feature type="transmembrane region" description="Helical" evidence="1">
    <location>
        <begin position="12"/>
        <end position="32"/>
    </location>
</feature>
<keyword evidence="1" id="KW-1133">Transmembrane helix</keyword>
<feature type="transmembrane region" description="Helical" evidence="1">
    <location>
        <begin position="174"/>
        <end position="200"/>
    </location>
</feature>
<protein>
    <recommendedName>
        <fullName evidence="4">Glycosyltransferase RgtA/B/C/D-like domain-containing protein</fullName>
    </recommendedName>
</protein>
<reference evidence="2 3" key="1">
    <citation type="journal article" date="2015" name="Nature">
        <title>rRNA introns, odd ribosomes, and small enigmatic genomes across a large radiation of phyla.</title>
        <authorList>
            <person name="Brown C.T."/>
            <person name="Hug L.A."/>
            <person name="Thomas B.C."/>
            <person name="Sharon I."/>
            <person name="Castelle C.J."/>
            <person name="Singh A."/>
            <person name="Wilkins M.J."/>
            <person name="Williams K.H."/>
            <person name="Banfield J.F."/>
        </authorList>
    </citation>
    <scope>NUCLEOTIDE SEQUENCE [LARGE SCALE GENOMIC DNA]</scope>
</reference>
<name>A0A0G1GTK8_9BACT</name>
<feature type="transmembrane region" description="Helical" evidence="1">
    <location>
        <begin position="230"/>
        <end position="245"/>
    </location>
</feature>
<feature type="transmembrane region" description="Helical" evidence="1">
    <location>
        <begin position="252"/>
        <end position="273"/>
    </location>
</feature>
<feature type="transmembrane region" description="Helical" evidence="1">
    <location>
        <begin position="293"/>
        <end position="315"/>
    </location>
</feature>
<dbReference type="Proteomes" id="UP000034617">
    <property type="component" value="Unassembled WGS sequence"/>
</dbReference>